<name>C6HR88_AJECH</name>
<sequence>MDWLLSIFCRRLFFRSTKCGYGPKIDVHTNITLTIDIISLSMTPQYAAPESSPDTSTVVRNDVLQKFSPFLLILLRMQFYVIFGDKLTFMLKIASAIIPTLIAGSFFVAYPTQGTTFLGDHFVPVIYLNFNGN</sequence>
<dbReference type="AlphaFoldDB" id="C6HR88"/>
<dbReference type="Proteomes" id="UP000002624">
    <property type="component" value="Unassembled WGS sequence"/>
</dbReference>
<dbReference type="EMBL" id="GG692436">
    <property type="protein sequence ID" value="EER37022.1"/>
    <property type="molecule type" value="Genomic_DNA"/>
</dbReference>
<organism evidence="2 3">
    <name type="scientific">Ajellomyces capsulatus (strain H143)</name>
    <name type="common">Darling's disease fungus</name>
    <name type="synonym">Histoplasma capsulatum</name>
    <dbReference type="NCBI Taxonomy" id="544712"/>
    <lineage>
        <taxon>Eukaryota</taxon>
        <taxon>Fungi</taxon>
        <taxon>Dikarya</taxon>
        <taxon>Ascomycota</taxon>
        <taxon>Pezizomycotina</taxon>
        <taxon>Eurotiomycetes</taxon>
        <taxon>Eurotiomycetidae</taxon>
        <taxon>Onygenales</taxon>
        <taxon>Ajellomycetaceae</taxon>
        <taxon>Histoplasma</taxon>
    </lineage>
</organism>
<proteinExistence type="predicted"/>
<keyword evidence="1" id="KW-0472">Membrane</keyword>
<dbReference type="HOGENOM" id="CLU_1906122_0_0_1"/>
<evidence type="ECO:0000313" key="3">
    <source>
        <dbReference type="Proteomes" id="UP000002624"/>
    </source>
</evidence>
<accession>C6HR88</accession>
<evidence type="ECO:0000313" key="2">
    <source>
        <dbReference type="EMBL" id="EER37022.1"/>
    </source>
</evidence>
<dbReference type="VEuPathDB" id="FungiDB:HCDG_08473"/>
<reference evidence="3" key="1">
    <citation type="submission" date="2009-05" db="EMBL/GenBank/DDBJ databases">
        <title>The genome sequence of Ajellomyces capsulatus strain H143.</title>
        <authorList>
            <person name="Champion M."/>
            <person name="Cuomo C.A."/>
            <person name="Ma L.-J."/>
            <person name="Henn M.R."/>
            <person name="Sil A."/>
            <person name="Goldman B."/>
            <person name="Young S.K."/>
            <person name="Kodira C.D."/>
            <person name="Zeng Q."/>
            <person name="Koehrsen M."/>
            <person name="Alvarado L."/>
            <person name="Berlin A.M."/>
            <person name="Borenstein D."/>
            <person name="Chen Z."/>
            <person name="Engels R."/>
            <person name="Freedman E."/>
            <person name="Gellesch M."/>
            <person name="Goldberg J."/>
            <person name="Griggs A."/>
            <person name="Gujja S."/>
            <person name="Heiman D.I."/>
            <person name="Hepburn T.A."/>
            <person name="Howarth C."/>
            <person name="Jen D."/>
            <person name="Larson L."/>
            <person name="Lewis B."/>
            <person name="Mehta T."/>
            <person name="Park D."/>
            <person name="Pearson M."/>
            <person name="Roberts A."/>
            <person name="Saif S."/>
            <person name="Shea T.D."/>
            <person name="Shenoy N."/>
            <person name="Sisk P."/>
            <person name="Stolte C."/>
            <person name="Sykes S."/>
            <person name="Walk T."/>
            <person name="White J."/>
            <person name="Yandava C."/>
            <person name="Klein B."/>
            <person name="McEwen J.G."/>
            <person name="Puccia R."/>
            <person name="Goldman G.H."/>
            <person name="Felipe M.S."/>
            <person name="Nino-Vega G."/>
            <person name="San-Blas G."/>
            <person name="Taylor J.W."/>
            <person name="Mendoza L."/>
            <person name="Galagan J.E."/>
            <person name="Nusbaum C."/>
            <person name="Birren B.W."/>
        </authorList>
    </citation>
    <scope>NUCLEOTIDE SEQUENCE [LARGE SCALE GENOMIC DNA]</scope>
    <source>
        <strain evidence="3">H143</strain>
    </source>
</reference>
<gene>
    <name evidence="2" type="ORF">HCDG_08473</name>
</gene>
<feature type="transmembrane region" description="Helical" evidence="1">
    <location>
        <begin position="89"/>
        <end position="110"/>
    </location>
</feature>
<evidence type="ECO:0000256" key="1">
    <source>
        <dbReference type="SAM" id="Phobius"/>
    </source>
</evidence>
<keyword evidence="1" id="KW-1133">Transmembrane helix</keyword>
<keyword evidence="1" id="KW-0812">Transmembrane</keyword>
<protein>
    <submittedName>
        <fullName evidence="2">Uncharacterized protein</fullName>
    </submittedName>
</protein>
<dbReference type="OrthoDB" id="10308021at2759"/>